<accession>A0A9X9WX47</accession>
<reference evidence="1" key="2">
    <citation type="journal article" date="2021" name="Syst. Appl. Microbiol.">
        <title>Roseomonas hellenica sp. nov., isolated from roots of wild-growing Alkanna tinctoria.</title>
        <authorList>
            <person name="Rat A."/>
            <person name="Naranjo H.D."/>
            <person name="Lebbe L."/>
            <person name="Cnockaert M."/>
            <person name="Krigas N."/>
            <person name="Grigoriadou K."/>
            <person name="Maloupa E."/>
            <person name="Willems A."/>
        </authorList>
    </citation>
    <scope>NUCLEOTIDE SEQUENCE</scope>
    <source>
        <strain evidence="1">LMG 31231</strain>
    </source>
</reference>
<dbReference type="Gene3D" id="1.10.238.160">
    <property type="match status" value="1"/>
</dbReference>
<protein>
    <submittedName>
        <fullName evidence="1">AlpA family phage regulatory protein</fullName>
    </submittedName>
</protein>
<keyword evidence="2" id="KW-1185">Reference proteome</keyword>
<name>A0A9X9WX47_9PROT</name>
<dbReference type="Proteomes" id="UP001138751">
    <property type="component" value="Unassembled WGS sequence"/>
</dbReference>
<dbReference type="Pfam" id="PF05930">
    <property type="entry name" value="Phage_AlpA"/>
    <property type="match status" value="1"/>
</dbReference>
<dbReference type="PANTHER" id="PTHR36154">
    <property type="entry name" value="DNA-BINDING TRANSCRIPTIONAL ACTIVATOR ALPA"/>
    <property type="match status" value="1"/>
</dbReference>
<dbReference type="RefSeq" id="WP_211862101.1">
    <property type="nucleotide sequence ID" value="NZ_JAAEDM010000024.1"/>
</dbReference>
<dbReference type="PANTHER" id="PTHR36154:SF1">
    <property type="entry name" value="DNA-BINDING TRANSCRIPTIONAL ACTIVATOR ALPA"/>
    <property type="match status" value="1"/>
</dbReference>
<gene>
    <name evidence="1" type="ORF">GXW76_11130</name>
</gene>
<dbReference type="AlphaFoldDB" id="A0A9X9WX47"/>
<proteinExistence type="predicted"/>
<dbReference type="EMBL" id="JAAEDM010000024">
    <property type="protein sequence ID" value="MBR0671726.1"/>
    <property type="molecule type" value="Genomic_DNA"/>
</dbReference>
<organism evidence="1 2">
    <name type="scientific">Neoroseomonas soli</name>
    <dbReference type="NCBI Taxonomy" id="1081025"/>
    <lineage>
        <taxon>Bacteria</taxon>
        <taxon>Pseudomonadati</taxon>
        <taxon>Pseudomonadota</taxon>
        <taxon>Alphaproteobacteria</taxon>
        <taxon>Acetobacterales</taxon>
        <taxon>Acetobacteraceae</taxon>
        <taxon>Neoroseomonas</taxon>
    </lineage>
</organism>
<comment type="caution">
    <text evidence="1">The sequence shown here is derived from an EMBL/GenBank/DDBJ whole genome shotgun (WGS) entry which is preliminary data.</text>
</comment>
<evidence type="ECO:0000313" key="1">
    <source>
        <dbReference type="EMBL" id="MBR0671726.1"/>
    </source>
</evidence>
<dbReference type="InterPro" id="IPR009061">
    <property type="entry name" value="DNA-bd_dom_put_sf"/>
</dbReference>
<dbReference type="InterPro" id="IPR010260">
    <property type="entry name" value="AlpA"/>
</dbReference>
<sequence length="70" mass="7768">MVQNLPVPGRAIRLPGVCALTGASRSTIWRWVAADPTFPRPFRLSPAVTVWDEAEVLAWLAAKKRRDRAA</sequence>
<dbReference type="SUPFAM" id="SSF46955">
    <property type="entry name" value="Putative DNA-binding domain"/>
    <property type="match status" value="1"/>
</dbReference>
<dbReference type="InterPro" id="IPR052931">
    <property type="entry name" value="Prophage_regulatory_activator"/>
</dbReference>
<evidence type="ECO:0000313" key="2">
    <source>
        <dbReference type="Proteomes" id="UP001138751"/>
    </source>
</evidence>
<reference evidence="1" key="1">
    <citation type="submission" date="2020-01" db="EMBL/GenBank/DDBJ databases">
        <authorList>
            <person name="Rat A."/>
        </authorList>
    </citation>
    <scope>NUCLEOTIDE SEQUENCE</scope>
    <source>
        <strain evidence="1">LMG 31231</strain>
    </source>
</reference>